<evidence type="ECO:0000256" key="6">
    <source>
        <dbReference type="ARBA" id="ARBA00023026"/>
    </source>
</evidence>
<evidence type="ECO:0000256" key="1">
    <source>
        <dbReference type="ARBA" id="ARBA00001971"/>
    </source>
</evidence>
<name>A0A4Y8D890_9HELO</name>
<dbReference type="PROSITE" id="PS00086">
    <property type="entry name" value="CYTOCHROME_P450"/>
    <property type="match status" value="1"/>
</dbReference>
<keyword evidence="6" id="KW-0843">Virulence</keyword>
<keyword evidence="7 8" id="KW-0503">Monooxygenase</keyword>
<protein>
    <recommendedName>
        <fullName evidence="12">Cytochrome P450 alkane hydroxylase</fullName>
    </recommendedName>
</protein>
<comment type="caution">
    <text evidence="10">The sequence shown here is derived from an EMBL/GenBank/DDBJ whole genome shotgun (WGS) entry which is preliminary data.</text>
</comment>
<sequence>MFETSFLILTIFLSILLYVVISRAKKFKTLNHQHGCEHPVTYPHIDPFFGLDLKLQEIRQSLKYQGIPFMSNLHIRFGKTIWLNNLGASDIRTIDSENLQNAWSTNNSDWGYQPYRLPVMGPFCGRGFITTDNEEWQKARVLLRPTFSKANISDLNPLIASTKDFFQGIPQDGHTTVDLQTPLASLFVGTSMKFILGVTPSPGADGRSDEVAAFLKAFQKSFIGMGLSFMLGPLQFLIPKSMKYEAYKEVQSYLDSLIETEMSAENQALSSRFNGSISRSLLQGLIKETDDRVEIRDNALQGMMAAQDTTPVLLSNTLFLLSRNPKVYDRLRSEVQSLNLEESQHLYDKLRSLSVLHNVINESLRLFPIFPALARISLKDTTLPKGGGKDGNSPIYVPRGTKLWANFYGLHRIESVFGPYVESFDPDRWYSIKPSPWEYMPFGGGPRACVGQSKALVEASYMLAKFAQLYKRIESRDARDWAGQRKLTASNANGCKVVCVPAWHNPTSQSNIYLISLNKSNTTLTMIRINQPLLSLATLAILLILTIQAQAQAPSGRPITSARTNGTFHNSTSTRRAPTSTRTIPTLTDSGGFATGTSFINAGENMSPVAIGGFVVFLGGLLAF</sequence>
<dbReference type="InterPro" id="IPR036396">
    <property type="entry name" value="Cyt_P450_sf"/>
</dbReference>
<dbReference type="InterPro" id="IPR001128">
    <property type="entry name" value="Cyt_P450"/>
</dbReference>
<evidence type="ECO:0000313" key="11">
    <source>
        <dbReference type="Proteomes" id="UP000297299"/>
    </source>
</evidence>
<dbReference type="Gene3D" id="1.10.630.10">
    <property type="entry name" value="Cytochrome P450"/>
    <property type="match status" value="1"/>
</dbReference>
<evidence type="ECO:0008006" key="12">
    <source>
        <dbReference type="Google" id="ProtNLM"/>
    </source>
</evidence>
<evidence type="ECO:0000256" key="9">
    <source>
        <dbReference type="SAM" id="MobiDB-lite"/>
    </source>
</evidence>
<evidence type="ECO:0000256" key="3">
    <source>
        <dbReference type="ARBA" id="ARBA00022723"/>
    </source>
</evidence>
<proteinExistence type="inferred from homology"/>
<dbReference type="GO" id="GO:0005506">
    <property type="term" value="F:iron ion binding"/>
    <property type="evidence" value="ECO:0007669"/>
    <property type="project" value="InterPro"/>
</dbReference>
<gene>
    <name evidence="10" type="ORF">BOTCAL_0077g00160</name>
</gene>
<dbReference type="STRING" id="38488.A0A4Y8D890"/>
<dbReference type="GO" id="GO:0016712">
    <property type="term" value="F:oxidoreductase activity, acting on paired donors, with incorporation or reduction of molecular oxygen, reduced flavin or flavoprotein as one donor, and incorporation of one atom of oxygen"/>
    <property type="evidence" value="ECO:0007669"/>
    <property type="project" value="InterPro"/>
</dbReference>
<dbReference type="PRINTS" id="PR00385">
    <property type="entry name" value="P450"/>
</dbReference>
<evidence type="ECO:0000256" key="4">
    <source>
        <dbReference type="ARBA" id="ARBA00023002"/>
    </source>
</evidence>
<evidence type="ECO:0000256" key="7">
    <source>
        <dbReference type="ARBA" id="ARBA00023033"/>
    </source>
</evidence>
<organism evidence="10 11">
    <name type="scientific">Botryotinia calthae</name>
    <dbReference type="NCBI Taxonomy" id="38488"/>
    <lineage>
        <taxon>Eukaryota</taxon>
        <taxon>Fungi</taxon>
        <taxon>Dikarya</taxon>
        <taxon>Ascomycota</taxon>
        <taxon>Pezizomycotina</taxon>
        <taxon>Leotiomycetes</taxon>
        <taxon>Helotiales</taxon>
        <taxon>Sclerotiniaceae</taxon>
        <taxon>Botryotinia</taxon>
    </lineage>
</organism>
<accession>A0A4Y8D890</accession>
<dbReference type="InterPro" id="IPR002974">
    <property type="entry name" value="Cyt_P450_E_CYP52_ascomycetes"/>
</dbReference>
<evidence type="ECO:0000256" key="5">
    <source>
        <dbReference type="ARBA" id="ARBA00023004"/>
    </source>
</evidence>
<keyword evidence="4 8" id="KW-0560">Oxidoreductase</keyword>
<dbReference type="InterPro" id="IPR017972">
    <property type="entry name" value="Cyt_P450_CS"/>
</dbReference>
<evidence type="ECO:0000256" key="8">
    <source>
        <dbReference type="RuleBase" id="RU000461"/>
    </source>
</evidence>
<feature type="compositionally biased region" description="Low complexity" evidence="9">
    <location>
        <begin position="571"/>
        <end position="586"/>
    </location>
</feature>
<evidence type="ECO:0000313" key="10">
    <source>
        <dbReference type="EMBL" id="TEY73497.1"/>
    </source>
</evidence>
<comment type="similarity">
    <text evidence="2 8">Belongs to the cytochrome P450 family.</text>
</comment>
<dbReference type="CDD" id="cd11063">
    <property type="entry name" value="CYP52"/>
    <property type="match status" value="1"/>
</dbReference>
<dbReference type="InterPro" id="IPR047146">
    <property type="entry name" value="Cyt_P450_E_CYP52_fungi"/>
</dbReference>
<dbReference type="PRINTS" id="PR01239">
    <property type="entry name" value="EP450IICYP52"/>
</dbReference>
<reference evidence="10 11" key="1">
    <citation type="submission" date="2017-11" db="EMBL/GenBank/DDBJ databases">
        <title>Comparative genomics of Botrytis spp.</title>
        <authorList>
            <person name="Valero-Jimenez C.A."/>
            <person name="Tapia P."/>
            <person name="Veloso J."/>
            <person name="Silva-Moreno E."/>
            <person name="Staats M."/>
            <person name="Valdes J.H."/>
            <person name="Van Kan J.A.L."/>
        </authorList>
    </citation>
    <scope>NUCLEOTIDE SEQUENCE [LARGE SCALE GENOMIC DNA]</scope>
    <source>
        <strain evidence="10 11">MUCL2830</strain>
    </source>
</reference>
<keyword evidence="5 8" id="KW-0408">Iron</keyword>
<dbReference type="Pfam" id="PF00067">
    <property type="entry name" value="p450"/>
    <property type="match status" value="1"/>
</dbReference>
<dbReference type="GO" id="GO:0020037">
    <property type="term" value="F:heme binding"/>
    <property type="evidence" value="ECO:0007669"/>
    <property type="project" value="InterPro"/>
</dbReference>
<dbReference type="SUPFAM" id="SSF48264">
    <property type="entry name" value="Cytochrome P450"/>
    <property type="match status" value="1"/>
</dbReference>
<dbReference type="PANTHER" id="PTHR24287:SF17">
    <property type="entry name" value="P450, PUTATIVE (EUROFUNG)-RELATED"/>
    <property type="match status" value="1"/>
</dbReference>
<evidence type="ECO:0000256" key="2">
    <source>
        <dbReference type="ARBA" id="ARBA00010617"/>
    </source>
</evidence>
<dbReference type="OrthoDB" id="1470350at2759"/>
<dbReference type="EMBL" id="PHWZ01000077">
    <property type="protein sequence ID" value="TEY73497.1"/>
    <property type="molecule type" value="Genomic_DNA"/>
</dbReference>
<feature type="region of interest" description="Disordered" evidence="9">
    <location>
        <begin position="556"/>
        <end position="587"/>
    </location>
</feature>
<dbReference type="Proteomes" id="UP000297299">
    <property type="component" value="Unassembled WGS sequence"/>
</dbReference>
<dbReference type="AlphaFoldDB" id="A0A4Y8D890"/>
<comment type="cofactor">
    <cofactor evidence="1">
        <name>heme</name>
        <dbReference type="ChEBI" id="CHEBI:30413"/>
    </cofactor>
</comment>
<keyword evidence="11" id="KW-1185">Reference proteome</keyword>
<feature type="compositionally biased region" description="Polar residues" evidence="9">
    <location>
        <begin position="561"/>
        <end position="570"/>
    </location>
</feature>
<keyword evidence="3 8" id="KW-0479">Metal-binding</keyword>
<dbReference type="PANTHER" id="PTHR24287">
    <property type="entry name" value="P450, PUTATIVE (EUROFUNG)-RELATED"/>
    <property type="match status" value="1"/>
</dbReference>
<keyword evidence="8" id="KW-0349">Heme</keyword>